<evidence type="ECO:0000313" key="1">
    <source>
        <dbReference type="EMBL" id="PRR85514.1"/>
    </source>
</evidence>
<accession>A0A2T0BNR1</accession>
<sequence>MEKIYSEEVKPELSKKFLEGKLIVETPTKEEALKLLNWISKQHVNWSPSNGKPDLTDAEEWEEYREKTQYNIEESNARDGMELVWDDGFCCDRDKVKFEDFISTGKINKGIKVITRFWKVNLDEVKADETLKRVLYAPDFDIKYDLKHIYKYLGKQYGYRLKEMGDCIRDCEKFGFGKLSDNYTPAFGSIAITPKCAIIKDADVFYTREQWDEHSGTMCYYCYRVTLFPLEDIKIGEYVDKNIDGSFDVNEEKNYVSIYTRD</sequence>
<reference evidence="1 2" key="1">
    <citation type="submission" date="2018-03" db="EMBL/GenBank/DDBJ databases">
        <title>Genome sequence of Clostridium luticellarii DSM 29923.</title>
        <authorList>
            <person name="Poehlein A."/>
            <person name="Daniel R."/>
        </authorList>
    </citation>
    <scope>NUCLEOTIDE SEQUENCE [LARGE SCALE GENOMIC DNA]</scope>
    <source>
        <strain evidence="1 2">DSM 29923</strain>
    </source>
</reference>
<organism evidence="1 2">
    <name type="scientific">Clostridium luticellarii</name>
    <dbReference type="NCBI Taxonomy" id="1691940"/>
    <lineage>
        <taxon>Bacteria</taxon>
        <taxon>Bacillati</taxon>
        <taxon>Bacillota</taxon>
        <taxon>Clostridia</taxon>
        <taxon>Eubacteriales</taxon>
        <taxon>Clostridiaceae</taxon>
        <taxon>Clostridium</taxon>
    </lineage>
</organism>
<dbReference type="Proteomes" id="UP000237798">
    <property type="component" value="Unassembled WGS sequence"/>
</dbReference>
<name>A0A2T0BNR1_9CLOT</name>
<dbReference type="AlphaFoldDB" id="A0A2T0BNR1"/>
<dbReference type="RefSeq" id="WP_106009020.1">
    <property type="nucleotide sequence ID" value="NZ_PVXP01000015.1"/>
</dbReference>
<comment type="caution">
    <text evidence="1">The sequence shown here is derived from an EMBL/GenBank/DDBJ whole genome shotgun (WGS) entry which is preliminary data.</text>
</comment>
<protein>
    <submittedName>
        <fullName evidence="1">Uncharacterized protein</fullName>
    </submittedName>
</protein>
<keyword evidence="2" id="KW-1185">Reference proteome</keyword>
<dbReference type="EMBL" id="PVXP01000015">
    <property type="protein sequence ID" value="PRR85514.1"/>
    <property type="molecule type" value="Genomic_DNA"/>
</dbReference>
<proteinExistence type="predicted"/>
<evidence type="ECO:0000313" key="2">
    <source>
        <dbReference type="Proteomes" id="UP000237798"/>
    </source>
</evidence>
<gene>
    <name evidence="1" type="ORF">CLLU_14350</name>
</gene>